<keyword evidence="1" id="KW-0812">Transmembrane</keyword>
<keyword evidence="1" id="KW-0472">Membrane</keyword>
<dbReference type="NCBIfam" id="TIGR02532">
    <property type="entry name" value="IV_pilin_GFxxxE"/>
    <property type="match status" value="1"/>
</dbReference>
<protein>
    <submittedName>
        <fullName evidence="2">Uncharacterized protein</fullName>
    </submittedName>
</protein>
<feature type="transmembrane region" description="Helical" evidence="1">
    <location>
        <begin position="6"/>
        <end position="28"/>
    </location>
</feature>
<accession>A0A0G0S0B8</accession>
<dbReference type="SUPFAM" id="SSF54523">
    <property type="entry name" value="Pili subunits"/>
    <property type="match status" value="1"/>
</dbReference>
<dbReference type="EMBL" id="LBYQ01000001">
    <property type="protein sequence ID" value="KKR55666.1"/>
    <property type="molecule type" value="Genomic_DNA"/>
</dbReference>
<organism evidence="2 3">
    <name type="scientific">Candidatus Curtissbacteria bacterium GW2011_GWA1_40_24</name>
    <dbReference type="NCBI Taxonomy" id="1618406"/>
    <lineage>
        <taxon>Bacteria</taxon>
        <taxon>Candidatus Curtissiibacteriota</taxon>
    </lineage>
</organism>
<comment type="caution">
    <text evidence="2">The sequence shown here is derived from an EMBL/GenBank/DDBJ whole genome shotgun (WGS) entry which is preliminary data.</text>
</comment>
<dbReference type="InterPro" id="IPR012902">
    <property type="entry name" value="N_methyl_site"/>
</dbReference>
<reference evidence="2 3" key="1">
    <citation type="journal article" date="2015" name="Nature">
        <title>rRNA introns, odd ribosomes, and small enigmatic genomes across a large radiation of phyla.</title>
        <authorList>
            <person name="Brown C.T."/>
            <person name="Hug L.A."/>
            <person name="Thomas B.C."/>
            <person name="Sharon I."/>
            <person name="Castelle C.J."/>
            <person name="Singh A."/>
            <person name="Wilkins M.J."/>
            <person name="Williams K.H."/>
            <person name="Banfield J.F."/>
        </authorList>
    </citation>
    <scope>NUCLEOTIDE SEQUENCE [LARGE SCALE GENOMIC DNA]</scope>
</reference>
<name>A0A0G0S0B8_9BACT</name>
<evidence type="ECO:0000313" key="3">
    <source>
        <dbReference type="Proteomes" id="UP000034489"/>
    </source>
</evidence>
<sequence>MRAFTLIELLIVIGITVVLATISFLNIFNFRGQNDLDLTVKEIVVVLRNAQDRSISQESGSRWGVHFENPVSAGGFYDLFSGIDYSTSSLVSRSTLRSNLQFSDPAGGNSKDIIFSPVSGLPGGSSTIIIFTKNNPSVSSTIIVNSNGQIQY</sequence>
<dbReference type="Proteomes" id="UP000034489">
    <property type="component" value="Unassembled WGS sequence"/>
</dbReference>
<evidence type="ECO:0000313" key="2">
    <source>
        <dbReference type="EMBL" id="KKR55666.1"/>
    </source>
</evidence>
<gene>
    <name evidence="2" type="ORF">UT92_C0001G0009</name>
</gene>
<dbReference type="InterPro" id="IPR045584">
    <property type="entry name" value="Pilin-like"/>
</dbReference>
<keyword evidence="1" id="KW-1133">Transmembrane helix</keyword>
<evidence type="ECO:0000256" key="1">
    <source>
        <dbReference type="SAM" id="Phobius"/>
    </source>
</evidence>
<dbReference type="AlphaFoldDB" id="A0A0G0S0B8"/>
<dbReference type="Gene3D" id="3.30.700.10">
    <property type="entry name" value="Glycoprotein, Type 4 Pilin"/>
    <property type="match status" value="1"/>
</dbReference>
<proteinExistence type="predicted"/>